<dbReference type="InterPro" id="IPR036844">
    <property type="entry name" value="Hint_dom_sf"/>
</dbReference>
<keyword evidence="4" id="KW-1185">Reference proteome</keyword>
<protein>
    <submittedName>
        <fullName evidence="3">Hint domain-containing protein</fullName>
    </submittedName>
</protein>
<organism evidence="3 4">
    <name type="scientific">Shimia haliotis</name>
    <dbReference type="NCBI Taxonomy" id="1280847"/>
    <lineage>
        <taxon>Bacteria</taxon>
        <taxon>Pseudomonadati</taxon>
        <taxon>Pseudomonadota</taxon>
        <taxon>Alphaproteobacteria</taxon>
        <taxon>Rhodobacterales</taxon>
        <taxon>Roseobacteraceae</taxon>
    </lineage>
</organism>
<dbReference type="RefSeq" id="WP_093322913.1">
    <property type="nucleotide sequence ID" value="NZ_FOSZ01000003.1"/>
</dbReference>
<dbReference type="SUPFAM" id="SSF51294">
    <property type="entry name" value="Hedgehog/intein (Hint) domain"/>
    <property type="match status" value="1"/>
</dbReference>
<feature type="region of interest" description="Disordered" evidence="1">
    <location>
        <begin position="98"/>
        <end position="119"/>
    </location>
</feature>
<dbReference type="Proteomes" id="UP000198851">
    <property type="component" value="Unassembled WGS sequence"/>
</dbReference>
<sequence>MADPRFTEIKYRGPGTQDFIEVSVDAGTDVSGIQIVVYHPNGGVRSVNGVGNFDDTMFGQDVYSLDAAVHKNGAIALVVDGVVIDFVSFDSVVTPTTGPAAGMSSTQIGSTGNNQNESVQLDENGNWVAGPLNEGTIPCFLIGTKIATRQGEVAVEDLRPGDQVMVRDGGFAPLRWIGSYTTDARGQAFEKAAPIKIPRGAMGKGQPSRDLYVSPNHRIWMRDASFEMLFEAREVLIPAKQLVGWCGVTQVNYVPQPEYFHFLFDRHQIVLSDGLLTESFHPGEVTLDQFQHEARDELLRVFPDLMDVATSGKTARRCLKSYEAQLALDAKSAA</sequence>
<dbReference type="Gene3D" id="2.170.16.10">
    <property type="entry name" value="Hedgehog/Intein (Hint) domain"/>
    <property type="match status" value="1"/>
</dbReference>
<dbReference type="InterPro" id="IPR028992">
    <property type="entry name" value="Hedgehog/Intein_dom"/>
</dbReference>
<proteinExistence type="predicted"/>
<feature type="domain" description="Hedgehog/Intein (Hint)" evidence="2">
    <location>
        <begin position="138"/>
        <end position="283"/>
    </location>
</feature>
<gene>
    <name evidence="3" type="ORF">SAMN04488036_10324</name>
</gene>
<dbReference type="OrthoDB" id="7742354at2"/>
<dbReference type="AlphaFoldDB" id="A0A1I4DBI2"/>
<evidence type="ECO:0000313" key="3">
    <source>
        <dbReference type="EMBL" id="SFK90249.1"/>
    </source>
</evidence>
<evidence type="ECO:0000256" key="1">
    <source>
        <dbReference type="SAM" id="MobiDB-lite"/>
    </source>
</evidence>
<dbReference type="STRING" id="1280847.SAMN04488036_10324"/>
<accession>A0A1I4DBI2</accession>
<feature type="compositionally biased region" description="Polar residues" evidence="1">
    <location>
        <begin position="103"/>
        <end position="119"/>
    </location>
</feature>
<reference evidence="4" key="1">
    <citation type="submission" date="2016-10" db="EMBL/GenBank/DDBJ databases">
        <authorList>
            <person name="Varghese N."/>
            <person name="Submissions S."/>
        </authorList>
    </citation>
    <scope>NUCLEOTIDE SEQUENCE [LARGE SCALE GENOMIC DNA]</scope>
    <source>
        <strain evidence="4">DSM 28453</strain>
    </source>
</reference>
<dbReference type="Pfam" id="PF13403">
    <property type="entry name" value="Hint_2"/>
    <property type="match status" value="1"/>
</dbReference>
<evidence type="ECO:0000259" key="2">
    <source>
        <dbReference type="Pfam" id="PF13403"/>
    </source>
</evidence>
<name>A0A1I4DBI2_9RHOB</name>
<evidence type="ECO:0000313" key="4">
    <source>
        <dbReference type="Proteomes" id="UP000198851"/>
    </source>
</evidence>
<dbReference type="EMBL" id="FOSZ01000003">
    <property type="protein sequence ID" value="SFK90249.1"/>
    <property type="molecule type" value="Genomic_DNA"/>
</dbReference>